<proteinExistence type="predicted"/>
<evidence type="ECO:0000256" key="5">
    <source>
        <dbReference type="ARBA" id="ARBA00022826"/>
    </source>
</evidence>
<feature type="domain" description="Calcium-activated potassium channel BK alpha subunit" evidence="13">
    <location>
        <begin position="2"/>
        <end position="64"/>
    </location>
</feature>
<gene>
    <name evidence="16" type="ORF">HPHI1048_LOCUS168</name>
</gene>
<evidence type="ECO:0000259" key="15">
    <source>
        <dbReference type="Pfam" id="PF22614"/>
    </source>
</evidence>
<keyword evidence="2" id="KW-0813">Transport</keyword>
<dbReference type="GO" id="GO:0034702">
    <property type="term" value="C:monoatomic ion channel complex"/>
    <property type="evidence" value="ECO:0007669"/>
    <property type="project" value="UniProtKB-KW"/>
</dbReference>
<keyword evidence="4" id="KW-0812">Transmembrane</keyword>
<evidence type="ECO:0008006" key="17">
    <source>
        <dbReference type="Google" id="ProtNLM"/>
    </source>
</evidence>
<dbReference type="Pfam" id="PF22614">
    <property type="entry name" value="Slo-like_RCK"/>
    <property type="match status" value="1"/>
</dbReference>
<evidence type="ECO:0000256" key="10">
    <source>
        <dbReference type="ARBA" id="ARBA00023136"/>
    </source>
</evidence>
<dbReference type="InterPro" id="IPR003929">
    <property type="entry name" value="K_chnl_BK_asu"/>
</dbReference>
<evidence type="ECO:0000256" key="1">
    <source>
        <dbReference type="ARBA" id="ARBA00004141"/>
    </source>
</evidence>
<dbReference type="AlphaFoldDB" id="A0A7S0DVR2"/>
<dbReference type="GO" id="GO:0005267">
    <property type="term" value="F:potassium channel activity"/>
    <property type="evidence" value="ECO:0007669"/>
    <property type="project" value="UniProtKB-KW"/>
</dbReference>
<keyword evidence="11" id="KW-0407">Ion channel</keyword>
<feature type="region of interest" description="Disordered" evidence="12">
    <location>
        <begin position="177"/>
        <end position="198"/>
    </location>
</feature>
<evidence type="ECO:0000313" key="16">
    <source>
        <dbReference type="EMBL" id="CAD8465530.1"/>
    </source>
</evidence>
<evidence type="ECO:0000256" key="7">
    <source>
        <dbReference type="ARBA" id="ARBA00022958"/>
    </source>
</evidence>
<dbReference type="InterPro" id="IPR048735">
    <property type="entry name" value="Slowpoke-like_C"/>
</dbReference>
<dbReference type="Pfam" id="PF03493">
    <property type="entry name" value="BK_channel_a"/>
    <property type="match status" value="1"/>
</dbReference>
<evidence type="ECO:0000256" key="4">
    <source>
        <dbReference type="ARBA" id="ARBA00022692"/>
    </source>
</evidence>
<name>A0A7S0DVR2_9CRYP</name>
<keyword evidence="6" id="KW-0851">Voltage-gated channel</keyword>
<keyword evidence="9" id="KW-0406">Ion transport</keyword>
<evidence type="ECO:0000256" key="11">
    <source>
        <dbReference type="ARBA" id="ARBA00023303"/>
    </source>
</evidence>
<keyword evidence="7" id="KW-0630">Potassium</keyword>
<feature type="domain" description="Ca2+-activated K+ channel Slowpoke-like C-terminal" evidence="14">
    <location>
        <begin position="520"/>
        <end position="575"/>
    </location>
</feature>
<evidence type="ECO:0000256" key="2">
    <source>
        <dbReference type="ARBA" id="ARBA00022448"/>
    </source>
</evidence>
<evidence type="ECO:0000259" key="13">
    <source>
        <dbReference type="Pfam" id="PF03493"/>
    </source>
</evidence>
<evidence type="ECO:0000256" key="6">
    <source>
        <dbReference type="ARBA" id="ARBA00022882"/>
    </source>
</evidence>
<reference evidence="16" key="1">
    <citation type="submission" date="2021-01" db="EMBL/GenBank/DDBJ databases">
        <authorList>
            <person name="Corre E."/>
            <person name="Pelletier E."/>
            <person name="Niang G."/>
            <person name="Scheremetjew M."/>
            <person name="Finn R."/>
            <person name="Kale V."/>
            <person name="Holt S."/>
            <person name="Cochrane G."/>
            <person name="Meng A."/>
            <person name="Brown T."/>
            <person name="Cohen L."/>
        </authorList>
    </citation>
    <scope>NUCLEOTIDE SEQUENCE</scope>
    <source>
        <strain evidence="16">CCMP325</strain>
    </source>
</reference>
<dbReference type="InterPro" id="IPR047871">
    <property type="entry name" value="K_chnl_Slo-like"/>
</dbReference>
<evidence type="ECO:0000256" key="9">
    <source>
        <dbReference type="ARBA" id="ARBA00023065"/>
    </source>
</evidence>
<keyword evidence="3" id="KW-0633">Potassium transport</keyword>
<evidence type="ECO:0000256" key="12">
    <source>
        <dbReference type="SAM" id="MobiDB-lite"/>
    </source>
</evidence>
<keyword evidence="8" id="KW-1133">Transmembrane helix</keyword>
<protein>
    <recommendedName>
        <fullName evidence="17">Calcium-activated potassium channel BK alpha subunit domain-containing protein</fullName>
    </recommendedName>
</protein>
<dbReference type="PANTHER" id="PTHR10027">
    <property type="entry name" value="CALCIUM-ACTIVATED POTASSIUM CHANNEL ALPHA CHAIN"/>
    <property type="match status" value="1"/>
</dbReference>
<dbReference type="InterPro" id="IPR003148">
    <property type="entry name" value="RCK_N"/>
</dbReference>
<evidence type="ECO:0000259" key="14">
    <source>
        <dbReference type="Pfam" id="PF21014"/>
    </source>
</evidence>
<comment type="subcellular location">
    <subcellularLocation>
        <location evidence="1">Membrane</location>
        <topology evidence="1">Multi-pass membrane protein</topology>
    </subcellularLocation>
</comment>
<evidence type="ECO:0000256" key="8">
    <source>
        <dbReference type="ARBA" id="ARBA00022989"/>
    </source>
</evidence>
<sequence>MLLNMIQSISWRQSLTLTSWHEEYSEGMTMELYNFQVHRDYVGYLFHDFVRVVKQEANACVVAIACIDLLLSHANRKKSLAQQQVKRTRRKSFLTNNAAETVSTITFNPGADYRIKSGDILFAFADEAKALDKFETTDTLNKELHHPTWNGLGKRQQVSPDFVIPERGTDPNTFVARSDSVASEEQNDGAPTVGEESDPLAALKRTNSLSRLPKKVPPKITELDGEIELAAAALLGKLKAIYPSVSDEVSRNVRLFLLEQVNLGVQDPFSVPTERSLSSNIVHEIDGSVGNHVIVVTSNMDDMQYLLKPLYTSLHDCSQVVFLTEQLPNAREWYEVNLYHHVWVMQKYTMSGYSYVDLLLRAGIMRARAVLFCADLEKLSRSRHLADSSVMQGVITANSLKLNRAQTILISELTQGGFPMNANDVTASAEDLYHMDDHSIMLSRDEVEKEAFNIRNGFQHLDSSYVAGCTVITVLLDLVMCQQYFNPYIMSILNGILLGRGAENCKHDAVVMLIQVPHEHADGTFGEFFHKHLAETGAIVIGLYRLSQEYSKQKYVVTNPPSKLRLRATDFAYVVPVCPTNVSYNS</sequence>
<organism evidence="16">
    <name type="scientific">Hanusia phi</name>
    <dbReference type="NCBI Taxonomy" id="3032"/>
    <lineage>
        <taxon>Eukaryota</taxon>
        <taxon>Cryptophyceae</taxon>
        <taxon>Pyrenomonadales</taxon>
        <taxon>Geminigeraceae</taxon>
        <taxon>Hanusia</taxon>
    </lineage>
</organism>
<accession>A0A7S0DVR2</accession>
<evidence type="ECO:0000256" key="3">
    <source>
        <dbReference type="ARBA" id="ARBA00022538"/>
    </source>
</evidence>
<dbReference type="PANTHER" id="PTHR10027:SF10">
    <property type="entry name" value="SLOWPOKE 2, ISOFORM D"/>
    <property type="match status" value="1"/>
</dbReference>
<keyword evidence="5" id="KW-0631">Potassium channel</keyword>
<feature type="domain" description="RCK N-terminal" evidence="15">
    <location>
        <begin position="291"/>
        <end position="399"/>
    </location>
</feature>
<dbReference type="EMBL" id="HBEO01000235">
    <property type="protein sequence ID" value="CAD8465530.1"/>
    <property type="molecule type" value="Transcribed_RNA"/>
</dbReference>
<keyword evidence="10" id="KW-0472">Membrane</keyword>
<dbReference type="Pfam" id="PF21014">
    <property type="entry name" value="Slowpoke_C"/>
    <property type="match status" value="1"/>
</dbReference>